<evidence type="ECO:0000256" key="2">
    <source>
        <dbReference type="ARBA" id="ARBA00013819"/>
    </source>
</evidence>
<dbReference type="GO" id="GO:0022627">
    <property type="term" value="C:cytosolic small ribosomal subunit"/>
    <property type="evidence" value="ECO:0007669"/>
    <property type="project" value="TreeGrafter"/>
</dbReference>
<protein>
    <recommendedName>
        <fullName evidence="2 8">Eukaryotic translation initiation factor 2A</fullName>
        <shortName evidence="8">eIF-2A</shortName>
    </recommendedName>
</protein>
<feature type="compositionally biased region" description="Polar residues" evidence="9">
    <location>
        <begin position="528"/>
        <end position="539"/>
    </location>
</feature>
<comment type="caution">
    <text evidence="11">The sequence shown here is derived from an EMBL/GenBank/DDBJ whole genome shotgun (WGS) entry which is preliminary data.</text>
</comment>
<dbReference type="EMBL" id="WIUZ02000001">
    <property type="protein sequence ID" value="KAF9793321.1"/>
    <property type="molecule type" value="Genomic_DNA"/>
</dbReference>
<accession>A0A9P6LDT4</accession>
<evidence type="ECO:0000256" key="5">
    <source>
        <dbReference type="ARBA" id="ARBA00022737"/>
    </source>
</evidence>
<keyword evidence="7 8" id="KW-0648">Protein biosynthesis</keyword>
<evidence type="ECO:0000256" key="4">
    <source>
        <dbReference type="ARBA" id="ARBA00022574"/>
    </source>
</evidence>
<dbReference type="PANTHER" id="PTHR13227:SF0">
    <property type="entry name" value="EUKARYOTIC TRANSLATION INITIATION FACTOR 2A"/>
    <property type="match status" value="1"/>
</dbReference>
<reference evidence="11" key="1">
    <citation type="journal article" date="2020" name="Nat. Commun.">
        <title>Large-scale genome sequencing of mycorrhizal fungi provides insights into the early evolution of symbiotic traits.</title>
        <authorList>
            <person name="Miyauchi S."/>
            <person name="Kiss E."/>
            <person name="Kuo A."/>
            <person name="Drula E."/>
            <person name="Kohler A."/>
            <person name="Sanchez-Garcia M."/>
            <person name="Morin E."/>
            <person name="Andreopoulos B."/>
            <person name="Barry K.W."/>
            <person name="Bonito G."/>
            <person name="Buee M."/>
            <person name="Carver A."/>
            <person name="Chen C."/>
            <person name="Cichocki N."/>
            <person name="Clum A."/>
            <person name="Culley D."/>
            <person name="Crous P.W."/>
            <person name="Fauchery L."/>
            <person name="Girlanda M."/>
            <person name="Hayes R.D."/>
            <person name="Keri Z."/>
            <person name="LaButti K."/>
            <person name="Lipzen A."/>
            <person name="Lombard V."/>
            <person name="Magnuson J."/>
            <person name="Maillard F."/>
            <person name="Murat C."/>
            <person name="Nolan M."/>
            <person name="Ohm R.A."/>
            <person name="Pangilinan J."/>
            <person name="Pereira M.F."/>
            <person name="Perotto S."/>
            <person name="Peter M."/>
            <person name="Pfister S."/>
            <person name="Riley R."/>
            <person name="Sitrit Y."/>
            <person name="Stielow J.B."/>
            <person name="Szollosi G."/>
            <person name="Zifcakova L."/>
            <person name="Stursova M."/>
            <person name="Spatafora J.W."/>
            <person name="Tedersoo L."/>
            <person name="Vaario L.M."/>
            <person name="Yamada A."/>
            <person name="Yan M."/>
            <person name="Wang P."/>
            <person name="Xu J."/>
            <person name="Bruns T."/>
            <person name="Baldrian P."/>
            <person name="Vilgalys R."/>
            <person name="Dunand C."/>
            <person name="Henrissat B."/>
            <person name="Grigoriev I.V."/>
            <person name="Hibbett D."/>
            <person name="Nagy L.G."/>
            <person name="Martin F.M."/>
        </authorList>
    </citation>
    <scope>NUCLEOTIDE SEQUENCE</scope>
    <source>
        <strain evidence="11">UH-Tt-Lm1</strain>
    </source>
</reference>
<feature type="domain" description="Translation initiation factor beta propellor-like" evidence="10">
    <location>
        <begin position="213"/>
        <end position="407"/>
    </location>
</feature>
<evidence type="ECO:0000256" key="3">
    <source>
        <dbReference type="ARBA" id="ARBA00022540"/>
    </source>
</evidence>
<evidence type="ECO:0000256" key="6">
    <source>
        <dbReference type="ARBA" id="ARBA00022845"/>
    </source>
</evidence>
<evidence type="ECO:0000259" key="10">
    <source>
        <dbReference type="Pfam" id="PF08662"/>
    </source>
</evidence>
<dbReference type="PIRSF" id="PIRSF017222">
    <property type="entry name" value="eIF2A"/>
    <property type="match status" value="1"/>
</dbReference>
<dbReference type="InterPro" id="IPR013979">
    <property type="entry name" value="TIF_beta_prop-like"/>
</dbReference>
<name>A0A9P6LDT4_9AGAM</name>
<feature type="region of interest" description="Disordered" evidence="9">
    <location>
        <begin position="466"/>
        <end position="574"/>
    </location>
</feature>
<sequence>MASQPSQQYAFRAQKALGLINGSPSYTPLEGVQVPDVSARTYRYSEDGRLFAYALPTCVQVFLAEGAQLLRQLDLPNIVEIGFSPRGTYLSTWERPLKLEDGAQHKNHRVFSVSTGEELIAFTQKALEGWDLQYTITESYAIRLVGSDIQVFRPAEWSEGIVDKLRVEGATSIALSPGLTPSVAVFVAEKKGQPANVKIYGLLSLSAAPTCQKTFFKADRAQIKWNVVGTHVLVLTQTEVDNSGKSYYGETGGFYLLSAEGNFDLRLTLDKDGGIHDFNWSPNSKEFMVIYGFMPAKAALFDQRGRLLHDFGNNFYNFVSFNSQGRLVALGGFGNLRGTLDIFDRRSLAKVTTIDAANASFCQWSPDGRFILTATLSPRLRVDNGIKIWHCAGGLMHIQSIDELYQASWRPIPVDQVPQFGQTIPAAPAPHPSVLELVTTTKVMTPVKAPYRPPGARGLEASLAYRRDDSGGSGQNTPTRRHSPAPNTNGRRHVPGAPKSPSPRPDGAGGPGKKKQKNRGDKGPPTPGLQQRFEQSNGKSADVNGGGREPPPPVEQEQSTDAGDPALDASAKKMRNLTKKLKAIEELKEKAKRGERLEATQLKKIDTEVQIRKELEELSVS</sequence>
<dbReference type="GO" id="GO:0003743">
    <property type="term" value="F:translation initiation factor activity"/>
    <property type="evidence" value="ECO:0007669"/>
    <property type="project" value="UniProtKB-UniRule"/>
</dbReference>
<evidence type="ECO:0000313" key="12">
    <source>
        <dbReference type="Proteomes" id="UP000736335"/>
    </source>
</evidence>
<dbReference type="Proteomes" id="UP000736335">
    <property type="component" value="Unassembled WGS sequence"/>
</dbReference>
<dbReference type="SUPFAM" id="SSF82171">
    <property type="entry name" value="DPP6 N-terminal domain-like"/>
    <property type="match status" value="1"/>
</dbReference>
<proteinExistence type="inferred from homology"/>
<evidence type="ECO:0000313" key="11">
    <source>
        <dbReference type="EMBL" id="KAF9793321.1"/>
    </source>
</evidence>
<keyword evidence="12" id="KW-1185">Reference proteome</keyword>
<gene>
    <name evidence="11" type="ORF">BJ322DRAFT_997237</name>
</gene>
<dbReference type="Pfam" id="PF08662">
    <property type="entry name" value="eIF2A"/>
    <property type="match status" value="1"/>
</dbReference>
<evidence type="ECO:0000256" key="8">
    <source>
        <dbReference type="PIRNR" id="PIRNR017222"/>
    </source>
</evidence>
<keyword evidence="3 8" id="KW-0396">Initiation factor</keyword>
<organism evidence="11 12">
    <name type="scientific">Thelephora terrestris</name>
    <dbReference type="NCBI Taxonomy" id="56493"/>
    <lineage>
        <taxon>Eukaryota</taxon>
        <taxon>Fungi</taxon>
        <taxon>Dikarya</taxon>
        <taxon>Basidiomycota</taxon>
        <taxon>Agaricomycotina</taxon>
        <taxon>Agaricomycetes</taxon>
        <taxon>Thelephorales</taxon>
        <taxon>Thelephoraceae</taxon>
        <taxon>Thelephora</taxon>
    </lineage>
</organism>
<dbReference type="OrthoDB" id="2194683at2759"/>
<evidence type="ECO:0000256" key="1">
    <source>
        <dbReference type="ARBA" id="ARBA00009573"/>
    </source>
</evidence>
<evidence type="ECO:0000256" key="7">
    <source>
        <dbReference type="ARBA" id="ARBA00022917"/>
    </source>
</evidence>
<evidence type="ECO:0000256" key="9">
    <source>
        <dbReference type="SAM" id="MobiDB-lite"/>
    </source>
</evidence>
<dbReference type="AlphaFoldDB" id="A0A9P6LDT4"/>
<dbReference type="GO" id="GO:0043022">
    <property type="term" value="F:ribosome binding"/>
    <property type="evidence" value="ECO:0007669"/>
    <property type="project" value="UniProtKB-UniRule"/>
</dbReference>
<comment type="function">
    <text evidence="8">Functions in the early steps of protein synthesis of a small number of specific mRNAs. Acts by directing the binding of methionyl-tRNAi to 40S ribosomal subunits. In contrast to the eIF-2 complex, it binds methionyl-tRNAi to 40S subunits in a codon-dependent manner, whereas the eIF-2 complex binds methionyl-tRNAi to 40S subunits in a GTP-dependent manner.</text>
</comment>
<keyword evidence="5" id="KW-0677">Repeat</keyword>
<keyword evidence="4" id="KW-0853">WD repeat</keyword>
<dbReference type="GO" id="GO:0003729">
    <property type="term" value="F:mRNA binding"/>
    <property type="evidence" value="ECO:0007669"/>
    <property type="project" value="TreeGrafter"/>
</dbReference>
<dbReference type="GO" id="GO:0006417">
    <property type="term" value="P:regulation of translation"/>
    <property type="evidence" value="ECO:0007669"/>
    <property type="project" value="UniProtKB-KW"/>
</dbReference>
<dbReference type="Gene3D" id="2.130.10.10">
    <property type="entry name" value="YVTN repeat-like/Quinoprotein amine dehydrogenase"/>
    <property type="match status" value="1"/>
</dbReference>
<dbReference type="PANTHER" id="PTHR13227">
    <property type="entry name" value="EUKARYOTIC TRANSLATION INITIATION FACTOR 2A"/>
    <property type="match status" value="1"/>
</dbReference>
<keyword evidence="6 8" id="KW-0810">Translation regulation</keyword>
<reference evidence="11" key="2">
    <citation type="submission" date="2020-11" db="EMBL/GenBank/DDBJ databases">
        <authorList>
            <consortium name="DOE Joint Genome Institute"/>
            <person name="Kuo A."/>
            <person name="Miyauchi S."/>
            <person name="Kiss E."/>
            <person name="Drula E."/>
            <person name="Kohler A."/>
            <person name="Sanchez-Garcia M."/>
            <person name="Andreopoulos B."/>
            <person name="Barry K.W."/>
            <person name="Bonito G."/>
            <person name="Buee M."/>
            <person name="Carver A."/>
            <person name="Chen C."/>
            <person name="Cichocki N."/>
            <person name="Clum A."/>
            <person name="Culley D."/>
            <person name="Crous P.W."/>
            <person name="Fauchery L."/>
            <person name="Girlanda M."/>
            <person name="Hayes R."/>
            <person name="Keri Z."/>
            <person name="Labutti K."/>
            <person name="Lipzen A."/>
            <person name="Lombard V."/>
            <person name="Magnuson J."/>
            <person name="Maillard F."/>
            <person name="Morin E."/>
            <person name="Murat C."/>
            <person name="Nolan M."/>
            <person name="Ohm R."/>
            <person name="Pangilinan J."/>
            <person name="Pereira M."/>
            <person name="Perotto S."/>
            <person name="Peter M."/>
            <person name="Riley R."/>
            <person name="Sitrit Y."/>
            <person name="Stielow B."/>
            <person name="Szollosi G."/>
            <person name="Zifcakova L."/>
            <person name="Stursova M."/>
            <person name="Spatafora J.W."/>
            <person name="Tedersoo L."/>
            <person name="Vaario L.-M."/>
            <person name="Yamada A."/>
            <person name="Yan M."/>
            <person name="Wang P."/>
            <person name="Xu J."/>
            <person name="Bruns T."/>
            <person name="Baldrian P."/>
            <person name="Vilgalys R."/>
            <person name="Henrissat B."/>
            <person name="Grigoriev I.V."/>
            <person name="Hibbett D."/>
            <person name="Nagy L.G."/>
            <person name="Martin F.M."/>
        </authorList>
    </citation>
    <scope>NUCLEOTIDE SEQUENCE</scope>
    <source>
        <strain evidence="11">UH-Tt-Lm1</strain>
    </source>
</reference>
<dbReference type="InterPro" id="IPR011387">
    <property type="entry name" value="TIF2A"/>
</dbReference>
<comment type="similarity">
    <text evidence="1 8">Belongs to the WD repeat EIF2A family.</text>
</comment>
<dbReference type="GO" id="GO:0000049">
    <property type="term" value="F:tRNA binding"/>
    <property type="evidence" value="ECO:0007669"/>
    <property type="project" value="UniProtKB-UniRule"/>
</dbReference>
<dbReference type="InterPro" id="IPR015943">
    <property type="entry name" value="WD40/YVTN_repeat-like_dom_sf"/>
</dbReference>